<reference evidence="2" key="1">
    <citation type="submission" date="2020-08" db="EMBL/GenBank/DDBJ databases">
        <title>Multicomponent nature underlies the extraordinary mechanical properties of spider dragline silk.</title>
        <authorList>
            <person name="Kono N."/>
            <person name="Nakamura H."/>
            <person name="Mori M."/>
            <person name="Yoshida Y."/>
            <person name="Ohtoshi R."/>
            <person name="Malay A.D."/>
            <person name="Moran D.A.P."/>
            <person name="Tomita M."/>
            <person name="Numata K."/>
            <person name="Arakawa K."/>
        </authorList>
    </citation>
    <scope>NUCLEOTIDE SEQUENCE</scope>
</reference>
<evidence type="ECO:0000313" key="2">
    <source>
        <dbReference type="EMBL" id="GFY49863.1"/>
    </source>
</evidence>
<evidence type="ECO:0000313" key="3">
    <source>
        <dbReference type="Proteomes" id="UP000886998"/>
    </source>
</evidence>
<dbReference type="Gene3D" id="3.30.420.10">
    <property type="entry name" value="Ribonuclease H-like superfamily/Ribonuclease H"/>
    <property type="match status" value="1"/>
</dbReference>
<dbReference type="InterPro" id="IPR002156">
    <property type="entry name" value="RNaseH_domain"/>
</dbReference>
<dbReference type="Proteomes" id="UP000886998">
    <property type="component" value="Unassembled WGS sequence"/>
</dbReference>
<sequence>MYTDGSKEESNRSGSGTFIEKLARYNPENCSVFRSELKPILNRTGSSNVRIPTDSRRAIQHLQGWTRVDDVVSIRIINKLKTMGKYKDVNFQWISSHVNVPGNDVADFLAKSCSEIATTDYALAYREIYSLIKIKVKQIWIAPPDHPGISRKSPGGALEFDGNRNDQTAVSKLLSGHSKGITFKSDCKVFQTCSKCHLLPASPERILDCLGLALELSLVFYGARASFGYTAPNIHRSGLDEKKRKEIG</sequence>
<gene>
    <name evidence="2" type="primary">AVEN_79216_1</name>
    <name evidence="2" type="ORF">TNIN_274021</name>
</gene>
<dbReference type="EMBL" id="BMAV01007191">
    <property type="protein sequence ID" value="GFY49863.1"/>
    <property type="molecule type" value="Genomic_DNA"/>
</dbReference>
<feature type="domain" description="RNase H type-1" evidence="1">
    <location>
        <begin position="1"/>
        <end position="115"/>
    </location>
</feature>
<dbReference type="PROSITE" id="PS50879">
    <property type="entry name" value="RNASE_H_1"/>
    <property type="match status" value="1"/>
</dbReference>
<dbReference type="CDD" id="cd09276">
    <property type="entry name" value="Rnase_HI_RT_non_LTR"/>
    <property type="match status" value="1"/>
</dbReference>
<dbReference type="AlphaFoldDB" id="A0A8X7C0M1"/>
<protein>
    <submittedName>
        <fullName evidence="2">RNase H domain-containing protein</fullName>
    </submittedName>
</protein>
<dbReference type="SUPFAM" id="SSF53098">
    <property type="entry name" value="Ribonuclease H-like"/>
    <property type="match status" value="1"/>
</dbReference>
<dbReference type="InterPro" id="IPR036397">
    <property type="entry name" value="RNaseH_sf"/>
</dbReference>
<keyword evidence="3" id="KW-1185">Reference proteome</keyword>
<dbReference type="InterPro" id="IPR012337">
    <property type="entry name" value="RNaseH-like_sf"/>
</dbReference>
<comment type="caution">
    <text evidence="2">The sequence shown here is derived from an EMBL/GenBank/DDBJ whole genome shotgun (WGS) entry which is preliminary data.</text>
</comment>
<proteinExistence type="predicted"/>
<dbReference type="Pfam" id="PF00075">
    <property type="entry name" value="RNase_H"/>
    <property type="match status" value="1"/>
</dbReference>
<organism evidence="2 3">
    <name type="scientific">Trichonephila inaurata madagascariensis</name>
    <dbReference type="NCBI Taxonomy" id="2747483"/>
    <lineage>
        <taxon>Eukaryota</taxon>
        <taxon>Metazoa</taxon>
        <taxon>Ecdysozoa</taxon>
        <taxon>Arthropoda</taxon>
        <taxon>Chelicerata</taxon>
        <taxon>Arachnida</taxon>
        <taxon>Araneae</taxon>
        <taxon>Araneomorphae</taxon>
        <taxon>Entelegynae</taxon>
        <taxon>Araneoidea</taxon>
        <taxon>Nephilidae</taxon>
        <taxon>Trichonephila</taxon>
        <taxon>Trichonephila inaurata</taxon>
    </lineage>
</organism>
<name>A0A8X7C0M1_9ARAC</name>
<accession>A0A8X7C0M1</accession>
<dbReference type="OrthoDB" id="6434564at2759"/>
<dbReference type="GO" id="GO:0004523">
    <property type="term" value="F:RNA-DNA hybrid ribonuclease activity"/>
    <property type="evidence" value="ECO:0007669"/>
    <property type="project" value="InterPro"/>
</dbReference>
<evidence type="ECO:0000259" key="1">
    <source>
        <dbReference type="PROSITE" id="PS50879"/>
    </source>
</evidence>
<dbReference type="GO" id="GO:0003676">
    <property type="term" value="F:nucleic acid binding"/>
    <property type="evidence" value="ECO:0007669"/>
    <property type="project" value="InterPro"/>
</dbReference>